<proteinExistence type="predicted"/>
<dbReference type="Proteomes" id="UP001229081">
    <property type="component" value="Unassembled WGS sequence"/>
</dbReference>
<gene>
    <name evidence="1" type="ORF">QXL92_23130</name>
</gene>
<dbReference type="EMBL" id="JAUFSA010000001">
    <property type="protein sequence ID" value="MDP7737643.1"/>
    <property type="molecule type" value="Genomic_DNA"/>
</dbReference>
<sequence length="40" mass="4481">MTTIISVFRRCAHMFKTSLHMTAQERADAYVGRSPIAVLA</sequence>
<dbReference type="RefSeq" id="WP_276322643.1">
    <property type="nucleotide sequence ID" value="NZ_JAUFSA010000001.1"/>
</dbReference>
<evidence type="ECO:0000313" key="2">
    <source>
        <dbReference type="Proteomes" id="UP001229081"/>
    </source>
</evidence>
<reference evidence="1" key="1">
    <citation type="submission" date="2023-06" db="EMBL/GenBank/DDBJ databases">
        <title>Identification of two novel mycobacterium reveal diversities and complexities of Mycobacterium gordonae clade.</title>
        <authorList>
            <person name="Matsumoto Y."/>
            <person name="Nakamura S."/>
            <person name="Motooka D."/>
            <person name="Fukushima K."/>
        </authorList>
    </citation>
    <scope>NUCLEOTIDE SEQUENCE</scope>
    <source>
        <strain evidence="1">TY812</strain>
    </source>
</reference>
<comment type="caution">
    <text evidence="1">The sequence shown here is derived from an EMBL/GenBank/DDBJ whole genome shotgun (WGS) entry which is preliminary data.</text>
</comment>
<dbReference type="AlphaFoldDB" id="A0AAJ1W4J8"/>
<name>A0AAJ1W4J8_9MYCO</name>
<accession>A0AAJ1W4J8</accession>
<protein>
    <submittedName>
        <fullName evidence="1">Uncharacterized protein</fullName>
    </submittedName>
</protein>
<evidence type="ECO:0000313" key="1">
    <source>
        <dbReference type="EMBL" id="MDP7737643.1"/>
    </source>
</evidence>
<organism evidence="1 2">
    <name type="scientific">Mycobacterium paragordonae</name>
    <dbReference type="NCBI Taxonomy" id="1389713"/>
    <lineage>
        <taxon>Bacteria</taxon>
        <taxon>Bacillati</taxon>
        <taxon>Actinomycetota</taxon>
        <taxon>Actinomycetes</taxon>
        <taxon>Mycobacteriales</taxon>
        <taxon>Mycobacteriaceae</taxon>
        <taxon>Mycobacterium</taxon>
    </lineage>
</organism>